<dbReference type="Proteomes" id="UP001497516">
    <property type="component" value="Chromosome 10"/>
</dbReference>
<keyword evidence="2" id="KW-1185">Reference proteome</keyword>
<dbReference type="AlphaFoldDB" id="A0AAV2CVL2"/>
<protein>
    <submittedName>
        <fullName evidence="1">Uncharacterized protein</fullName>
    </submittedName>
</protein>
<evidence type="ECO:0000313" key="2">
    <source>
        <dbReference type="Proteomes" id="UP001497516"/>
    </source>
</evidence>
<accession>A0AAV2CVL2</accession>
<proteinExistence type="predicted"/>
<name>A0AAV2CVL2_9ROSI</name>
<sequence length="111" mass="12482">MGTYIACLYLGFGKCTFCSRHQQSEFESVESFVFAGHGSICLNHAAFVGVDRKRRRDPPFRQVGTDRPCLGNDDELHLIESGLKQSLFRGSCVAEVSGEELKFQFIDMKIN</sequence>
<reference evidence="1 2" key="1">
    <citation type="submission" date="2024-04" db="EMBL/GenBank/DDBJ databases">
        <authorList>
            <person name="Fracassetti M."/>
        </authorList>
    </citation>
    <scope>NUCLEOTIDE SEQUENCE [LARGE SCALE GENOMIC DNA]</scope>
</reference>
<dbReference type="EMBL" id="OZ034814">
    <property type="protein sequence ID" value="CAL1359888.1"/>
    <property type="molecule type" value="Genomic_DNA"/>
</dbReference>
<evidence type="ECO:0000313" key="1">
    <source>
        <dbReference type="EMBL" id="CAL1359888.1"/>
    </source>
</evidence>
<organism evidence="1 2">
    <name type="scientific">Linum trigynum</name>
    <dbReference type="NCBI Taxonomy" id="586398"/>
    <lineage>
        <taxon>Eukaryota</taxon>
        <taxon>Viridiplantae</taxon>
        <taxon>Streptophyta</taxon>
        <taxon>Embryophyta</taxon>
        <taxon>Tracheophyta</taxon>
        <taxon>Spermatophyta</taxon>
        <taxon>Magnoliopsida</taxon>
        <taxon>eudicotyledons</taxon>
        <taxon>Gunneridae</taxon>
        <taxon>Pentapetalae</taxon>
        <taxon>rosids</taxon>
        <taxon>fabids</taxon>
        <taxon>Malpighiales</taxon>
        <taxon>Linaceae</taxon>
        <taxon>Linum</taxon>
    </lineage>
</organism>
<gene>
    <name evidence="1" type="ORF">LTRI10_LOCUS7354</name>
</gene>